<dbReference type="AlphaFoldDB" id="A0A9R1VWL5"/>
<dbReference type="EMBL" id="NBSK02000004">
    <property type="protein sequence ID" value="KAJ0212643.1"/>
    <property type="molecule type" value="Genomic_DNA"/>
</dbReference>
<keyword evidence="3" id="KW-0862">Zinc</keyword>
<evidence type="ECO:0000259" key="6">
    <source>
        <dbReference type="PROSITE" id="PS50966"/>
    </source>
</evidence>
<evidence type="ECO:0000313" key="7">
    <source>
        <dbReference type="EMBL" id="KAJ0212643.1"/>
    </source>
</evidence>
<proteinExistence type="predicted"/>
<sequence>MGDEIDTPTWEISVHSPIIEQVISKYKLKLKYGGFFRLARNSCRQVYCFGSTKSLYIDTCSYGLNHLLEEVKKHYPSQSDIVLSIVFVDKHAKEQCFIELDNDERFMVMLSMYNEEKEVTIYVTTEKLRYNCKLFSCQDQVIDESDDENETDSICLSQESYHSLHSSDNEYELLNYGETYAYSKINPFMKVNSKFPSAVSFRRALNHYALTNEFEYVIEKSDLTRLTACCDDKKCKWRIHASLTQDGVTFEVKKFVDTHSCTRSNKCGNKHATQGWIADVVTDKLKSEGDVSPADLKKWLMHSYNVEVPYMRVFRGREQAYTDMYGKWDDSYLNIYDFKQEIEKRNPGSIVEIDLQTVGDKKHFLRFFISLTACYKGFLAGCRPYIGLDACHLKGKFNGVLAAATSIDGNNGMFPVAYGVLESENTKSWTWFLKSLEKAIGTPNGLVISSDMQKGLEVAITQVYPDIEHRECLRHLCSNFKKHYRGDFFMSKLWEAANTYSVSKHDRLLNEIATVSKDAILYLNENHKKIWSRSKFGTLVKCDYITNNISETFNSWVGDIRYKPVLDLLDAIREKLMERFDKKRSKVKKWKGPLVPKAKNYLKTITKNLGEFQVCRSSDNKAEVNYKGSRWDVILDEKKCSCKKWQVTGLPCVHAAAFIAFTREPSWDKYVDTYFTVDKFKEAYALEIGPMPGKDQWVHIETVDKIYPPIIKRPPGRPKKNRIVPRDEPKKRHRCPRCGMYGHHQRTCKNPAHQGFDETSTSKKKEHKRS</sequence>
<dbReference type="InterPro" id="IPR004332">
    <property type="entry name" value="Transposase_MuDR"/>
</dbReference>
<evidence type="ECO:0000256" key="1">
    <source>
        <dbReference type="ARBA" id="ARBA00022723"/>
    </source>
</evidence>
<evidence type="ECO:0000256" key="2">
    <source>
        <dbReference type="ARBA" id="ARBA00022771"/>
    </source>
</evidence>
<dbReference type="PANTHER" id="PTHR31973:SF188">
    <property type="entry name" value="POLYPROTEIN, PUTATIVE-RELATED"/>
    <property type="match status" value="1"/>
</dbReference>
<keyword evidence="8" id="KW-1185">Reference proteome</keyword>
<keyword evidence="1" id="KW-0479">Metal-binding</keyword>
<dbReference type="Pfam" id="PF04434">
    <property type="entry name" value="SWIM"/>
    <property type="match status" value="1"/>
</dbReference>
<feature type="region of interest" description="Disordered" evidence="5">
    <location>
        <begin position="713"/>
        <end position="770"/>
    </location>
</feature>
<comment type="caution">
    <text evidence="7">The sequence shown here is derived from an EMBL/GenBank/DDBJ whole genome shotgun (WGS) entry which is preliminary data.</text>
</comment>
<name>A0A9R1VWL5_LACSA</name>
<dbReference type="InterPro" id="IPR006564">
    <property type="entry name" value="Znf_PMZ"/>
</dbReference>
<evidence type="ECO:0000256" key="4">
    <source>
        <dbReference type="PROSITE-ProRule" id="PRU00325"/>
    </source>
</evidence>
<dbReference type="Proteomes" id="UP000235145">
    <property type="component" value="Unassembled WGS sequence"/>
</dbReference>
<dbReference type="InterPro" id="IPR007527">
    <property type="entry name" value="Znf_SWIM"/>
</dbReference>
<accession>A0A9R1VWL5</accession>
<evidence type="ECO:0000256" key="5">
    <source>
        <dbReference type="SAM" id="MobiDB-lite"/>
    </source>
</evidence>
<reference evidence="7 8" key="1">
    <citation type="journal article" date="2017" name="Nat. Commun.">
        <title>Genome assembly with in vitro proximity ligation data and whole-genome triplication in lettuce.</title>
        <authorList>
            <person name="Reyes-Chin-Wo S."/>
            <person name="Wang Z."/>
            <person name="Yang X."/>
            <person name="Kozik A."/>
            <person name="Arikit S."/>
            <person name="Song C."/>
            <person name="Xia L."/>
            <person name="Froenicke L."/>
            <person name="Lavelle D.O."/>
            <person name="Truco M.J."/>
            <person name="Xia R."/>
            <person name="Zhu S."/>
            <person name="Xu C."/>
            <person name="Xu H."/>
            <person name="Xu X."/>
            <person name="Cox K."/>
            <person name="Korf I."/>
            <person name="Meyers B.C."/>
            <person name="Michelmore R.W."/>
        </authorList>
    </citation>
    <scope>NUCLEOTIDE SEQUENCE [LARGE SCALE GENOMIC DNA]</scope>
    <source>
        <strain evidence="8">cv. Salinas</strain>
        <tissue evidence="7">Seedlings</tissue>
    </source>
</reference>
<dbReference type="Pfam" id="PF10551">
    <property type="entry name" value="MULE"/>
    <property type="match status" value="1"/>
</dbReference>
<feature type="domain" description="SWIM-type" evidence="6">
    <location>
        <begin position="631"/>
        <end position="663"/>
    </location>
</feature>
<dbReference type="GO" id="GO:0008270">
    <property type="term" value="F:zinc ion binding"/>
    <property type="evidence" value="ECO:0007669"/>
    <property type="project" value="UniProtKB-KW"/>
</dbReference>
<evidence type="ECO:0000313" key="8">
    <source>
        <dbReference type="Proteomes" id="UP000235145"/>
    </source>
</evidence>
<gene>
    <name evidence="7" type="ORF">LSAT_V11C400207440</name>
</gene>
<evidence type="ECO:0000256" key="3">
    <source>
        <dbReference type="ARBA" id="ARBA00022833"/>
    </source>
</evidence>
<feature type="compositionally biased region" description="Basic residues" evidence="5">
    <location>
        <begin position="714"/>
        <end position="723"/>
    </location>
</feature>
<dbReference type="Pfam" id="PF03108">
    <property type="entry name" value="DBD_Tnp_Mut"/>
    <property type="match status" value="1"/>
</dbReference>
<protein>
    <recommendedName>
        <fullName evidence="6">SWIM-type domain-containing protein</fullName>
    </recommendedName>
</protein>
<dbReference type="SMART" id="SM00575">
    <property type="entry name" value="ZnF_PMZ"/>
    <property type="match status" value="1"/>
</dbReference>
<organism evidence="7 8">
    <name type="scientific">Lactuca sativa</name>
    <name type="common">Garden lettuce</name>
    <dbReference type="NCBI Taxonomy" id="4236"/>
    <lineage>
        <taxon>Eukaryota</taxon>
        <taxon>Viridiplantae</taxon>
        <taxon>Streptophyta</taxon>
        <taxon>Embryophyta</taxon>
        <taxon>Tracheophyta</taxon>
        <taxon>Spermatophyta</taxon>
        <taxon>Magnoliopsida</taxon>
        <taxon>eudicotyledons</taxon>
        <taxon>Gunneridae</taxon>
        <taxon>Pentapetalae</taxon>
        <taxon>asterids</taxon>
        <taxon>campanulids</taxon>
        <taxon>Asterales</taxon>
        <taxon>Asteraceae</taxon>
        <taxon>Cichorioideae</taxon>
        <taxon>Cichorieae</taxon>
        <taxon>Lactucinae</taxon>
        <taxon>Lactuca</taxon>
    </lineage>
</organism>
<dbReference type="PROSITE" id="PS50966">
    <property type="entry name" value="ZF_SWIM"/>
    <property type="match status" value="1"/>
</dbReference>
<dbReference type="PANTHER" id="PTHR31973">
    <property type="entry name" value="POLYPROTEIN, PUTATIVE-RELATED"/>
    <property type="match status" value="1"/>
</dbReference>
<dbReference type="InterPro" id="IPR018289">
    <property type="entry name" value="MULE_transposase_dom"/>
</dbReference>
<keyword evidence="2 4" id="KW-0863">Zinc-finger</keyword>
<dbReference type="OrthoDB" id="1918246at2759"/>